<dbReference type="Gene3D" id="3.10.310.10">
    <property type="entry name" value="Diaminopimelate Epimerase, Chain A, domain 1"/>
    <property type="match status" value="2"/>
</dbReference>
<dbReference type="STRING" id="38300.SPRI_6187"/>
<dbReference type="RefSeq" id="WP_005320159.1">
    <property type="nucleotide sequence ID" value="NZ_CP011340.1"/>
</dbReference>
<evidence type="ECO:0000256" key="2">
    <source>
        <dbReference type="ARBA" id="ARBA00023235"/>
    </source>
</evidence>
<dbReference type="EMBL" id="CP011340">
    <property type="protein sequence ID" value="ALC24493.1"/>
    <property type="molecule type" value="Genomic_DNA"/>
</dbReference>
<dbReference type="OrthoDB" id="9788221at2"/>
<dbReference type="GeneID" id="97232762"/>
<dbReference type="KEGG" id="spri:SPRI_6187"/>
<dbReference type="GO" id="GO:0016853">
    <property type="term" value="F:isomerase activity"/>
    <property type="evidence" value="ECO:0007669"/>
    <property type="project" value="UniProtKB-KW"/>
</dbReference>
<dbReference type="PANTHER" id="PTHR13774:SF17">
    <property type="entry name" value="PHENAZINE BIOSYNTHESIS-LIKE DOMAIN-CONTAINING PROTEIN"/>
    <property type="match status" value="1"/>
</dbReference>
<evidence type="ECO:0000313" key="4">
    <source>
        <dbReference type="Proteomes" id="UP000060513"/>
    </source>
</evidence>
<dbReference type="NCBIfam" id="TIGR00654">
    <property type="entry name" value="PhzF_family"/>
    <property type="match status" value="1"/>
</dbReference>
<comment type="similarity">
    <text evidence="1">Belongs to the PhzF family.</text>
</comment>
<keyword evidence="2" id="KW-0413">Isomerase</keyword>
<evidence type="ECO:0000256" key="1">
    <source>
        <dbReference type="ARBA" id="ARBA00008270"/>
    </source>
</evidence>
<dbReference type="AlphaFoldDB" id="A0A0M3QKB8"/>
<dbReference type="PATRIC" id="fig|38300.4.peg.6475"/>
<name>A0A0M3QKB8_STRPR</name>
<dbReference type="PIRSF" id="PIRSF016184">
    <property type="entry name" value="PhzC_PhzF"/>
    <property type="match status" value="1"/>
</dbReference>
<sequence length="273" mass="28562">MRIRIVDAFTDRPFGGNPAGVLLLDSAGFPPDTWLQHVAAELNLSETAFAHPLPAGSDADWALRWFTPATEVDMCGHATLATAHVLHTTGAATGTVRFTARCGILRTTAHEDGTVTMDFPTAPLREVAAPDGVAEALGAKVLSAHDTGPHIGDLLVELADERSVRALTPDFAALVAHSERGIIATAAAADASAGYDFVSRGFFPRVGIDEDPVTGSAHTALAPFWSARLGRDELTGLQASARSGLVRTALRGDRTLLTGRAVTVIDGELLTAP</sequence>
<dbReference type="InterPro" id="IPR003719">
    <property type="entry name" value="Phenazine_PhzF-like"/>
</dbReference>
<protein>
    <submittedName>
        <fullName evidence="3">Oxidoreductase</fullName>
    </submittedName>
</protein>
<reference evidence="3 4" key="1">
    <citation type="submission" date="2015-08" db="EMBL/GenBank/DDBJ databases">
        <title>Genome sequence of the pristinamycin over-producing bacterium Streptomyces pristinaespiralis HCCB10218.</title>
        <authorList>
            <person name="Tian J."/>
            <person name="Yang J."/>
            <person name="Li L."/>
            <person name="Ruan L."/>
            <person name="Wei W."/>
            <person name="Zheng G."/>
            <person name="Wei Z."/>
            <person name="Yang S."/>
            <person name="Ge M."/>
            <person name="Jiang W."/>
            <person name="Lu Y."/>
        </authorList>
    </citation>
    <scope>NUCLEOTIDE SEQUENCE [LARGE SCALE GENOMIC DNA]</scope>
    <source>
        <strain evidence="3 4">HCCB 10218</strain>
    </source>
</reference>
<proteinExistence type="inferred from homology"/>
<gene>
    <name evidence="3" type="ORF">SPRI_6187</name>
</gene>
<organism evidence="3">
    <name type="scientific">Streptomyces pristinaespiralis</name>
    <dbReference type="NCBI Taxonomy" id="38300"/>
    <lineage>
        <taxon>Bacteria</taxon>
        <taxon>Bacillati</taxon>
        <taxon>Actinomycetota</taxon>
        <taxon>Actinomycetes</taxon>
        <taxon>Kitasatosporales</taxon>
        <taxon>Streptomycetaceae</taxon>
        <taxon>Streptomyces</taxon>
    </lineage>
</organism>
<accession>A0A0M3QKB8</accession>
<dbReference type="OMA" id="DWALRWF"/>
<evidence type="ECO:0000313" key="3">
    <source>
        <dbReference type="EMBL" id="ALC24493.1"/>
    </source>
</evidence>
<dbReference type="Proteomes" id="UP000060513">
    <property type="component" value="Chromosome"/>
</dbReference>
<dbReference type="SUPFAM" id="SSF54506">
    <property type="entry name" value="Diaminopimelate epimerase-like"/>
    <property type="match status" value="1"/>
</dbReference>
<dbReference type="Pfam" id="PF02567">
    <property type="entry name" value="PhzC-PhzF"/>
    <property type="match status" value="1"/>
</dbReference>
<dbReference type="GO" id="GO:0005737">
    <property type="term" value="C:cytoplasm"/>
    <property type="evidence" value="ECO:0007669"/>
    <property type="project" value="TreeGrafter"/>
</dbReference>
<dbReference type="PANTHER" id="PTHR13774">
    <property type="entry name" value="PHENAZINE BIOSYNTHESIS PROTEIN"/>
    <property type="match status" value="1"/>
</dbReference>